<protein>
    <submittedName>
        <fullName evidence="12">Uncharacterized protein</fullName>
    </submittedName>
</protein>
<dbReference type="Pfam" id="PF03189">
    <property type="entry name" value="Otopetrin"/>
    <property type="match status" value="1"/>
</dbReference>
<feature type="transmembrane region" description="Helical" evidence="11">
    <location>
        <begin position="515"/>
        <end position="532"/>
    </location>
</feature>
<feature type="transmembrane region" description="Helical" evidence="11">
    <location>
        <begin position="438"/>
        <end position="461"/>
    </location>
</feature>
<keyword evidence="5 11" id="KW-0812">Transmembrane</keyword>
<name>A0AA88XU63_PINIB</name>
<dbReference type="AlphaFoldDB" id="A0AA88XU63"/>
<evidence type="ECO:0000256" key="10">
    <source>
        <dbReference type="ARBA" id="ARBA00023303"/>
    </source>
</evidence>
<keyword evidence="10" id="KW-0407">Ion channel</keyword>
<feature type="transmembrane region" description="Helical" evidence="11">
    <location>
        <begin position="176"/>
        <end position="198"/>
    </location>
</feature>
<evidence type="ECO:0000256" key="3">
    <source>
        <dbReference type="ARBA" id="ARBA00022448"/>
    </source>
</evidence>
<keyword evidence="9 11" id="KW-0472">Membrane</keyword>
<keyword evidence="8" id="KW-0406">Ion transport</keyword>
<evidence type="ECO:0000256" key="11">
    <source>
        <dbReference type="SAM" id="Phobius"/>
    </source>
</evidence>
<evidence type="ECO:0000313" key="13">
    <source>
        <dbReference type="Proteomes" id="UP001186944"/>
    </source>
</evidence>
<dbReference type="PANTHER" id="PTHR21522:SF68">
    <property type="entry name" value="G-PROTEIN COUPLED RECEPTORS FAMILY 3 PROFILE DOMAIN-CONTAINING PROTEIN"/>
    <property type="match status" value="1"/>
</dbReference>
<evidence type="ECO:0000256" key="7">
    <source>
        <dbReference type="ARBA" id="ARBA00022989"/>
    </source>
</evidence>
<sequence>MERLCRCWICLPFTAGHRVSDLDPRKLDGRISTMVALACLVAPSIVIMLVSMSHSEVHKYSETLIRLALALFTFLGLSSVLLFFLPYTKKRKWQRKFTADITLQTNLMNNIRILFMLFFALGFSAQHLFLLAYDGLKADSVPLDVLHKVIALVFCISQSVFLCVHKRRVFSIKSELCIRYGMIMIIAADVSIWFHTILNESQELFKHSLVNTSCSSEKHMGNQSKTLNETTDDTQHINEICALAKMIEKTNLILSPMVIEYCLLSIGLLLRLWSNTVAKEKLTNEDSLPDNNKNKLRSAGFDSFGPQADLCMESKVKSLIESNVKGQEEKQQSVPFPYFHLWLFFAIFLLVFKYIATTIDTKQMYLTYEAFQSVYVWALLISTIWAFYIISHKYEVSPNAKALKVREYLLVFCCFGTIFYLTFTVIVGAVSVSHKSGVVIMIEFIVDCLSVYFQTTLMILSGRLVPKRGMNSFSLNNLFVVISSVNLAFWIIDGFVTSSIPSTSRIQSDFYGKEYWFFIAKVVFPFTVYYRFHSFIEFMDLSMKA</sequence>
<feature type="transmembrane region" description="Helical" evidence="11">
    <location>
        <begin position="473"/>
        <end position="492"/>
    </location>
</feature>
<evidence type="ECO:0000256" key="2">
    <source>
        <dbReference type="ARBA" id="ARBA00006513"/>
    </source>
</evidence>
<feature type="transmembrane region" description="Helical" evidence="11">
    <location>
        <begin position="375"/>
        <end position="396"/>
    </location>
</feature>
<dbReference type="GO" id="GO:0015252">
    <property type="term" value="F:proton channel activity"/>
    <property type="evidence" value="ECO:0007669"/>
    <property type="project" value="InterPro"/>
</dbReference>
<organism evidence="12 13">
    <name type="scientific">Pinctada imbricata</name>
    <name type="common">Atlantic pearl-oyster</name>
    <name type="synonym">Pinctada martensii</name>
    <dbReference type="NCBI Taxonomy" id="66713"/>
    <lineage>
        <taxon>Eukaryota</taxon>
        <taxon>Metazoa</taxon>
        <taxon>Spiralia</taxon>
        <taxon>Lophotrochozoa</taxon>
        <taxon>Mollusca</taxon>
        <taxon>Bivalvia</taxon>
        <taxon>Autobranchia</taxon>
        <taxon>Pteriomorphia</taxon>
        <taxon>Pterioida</taxon>
        <taxon>Pterioidea</taxon>
        <taxon>Pteriidae</taxon>
        <taxon>Pinctada</taxon>
    </lineage>
</organism>
<feature type="transmembrane region" description="Helical" evidence="11">
    <location>
        <begin position="113"/>
        <end position="133"/>
    </location>
</feature>
<keyword evidence="13" id="KW-1185">Reference proteome</keyword>
<feature type="transmembrane region" description="Helical" evidence="11">
    <location>
        <begin position="34"/>
        <end position="52"/>
    </location>
</feature>
<evidence type="ECO:0000256" key="4">
    <source>
        <dbReference type="ARBA" id="ARBA00022475"/>
    </source>
</evidence>
<dbReference type="EMBL" id="VSWD01000014">
    <property type="protein sequence ID" value="KAK3082987.1"/>
    <property type="molecule type" value="Genomic_DNA"/>
</dbReference>
<feature type="transmembrane region" description="Helical" evidence="11">
    <location>
        <begin position="145"/>
        <end position="164"/>
    </location>
</feature>
<evidence type="ECO:0000256" key="6">
    <source>
        <dbReference type="ARBA" id="ARBA00022781"/>
    </source>
</evidence>
<dbReference type="GO" id="GO:0005886">
    <property type="term" value="C:plasma membrane"/>
    <property type="evidence" value="ECO:0007669"/>
    <property type="project" value="UniProtKB-SubCell"/>
</dbReference>
<keyword evidence="4" id="KW-1003">Cell membrane</keyword>
<evidence type="ECO:0000256" key="8">
    <source>
        <dbReference type="ARBA" id="ARBA00023065"/>
    </source>
</evidence>
<keyword evidence="6" id="KW-0375">Hydrogen ion transport</keyword>
<comment type="caution">
    <text evidence="12">The sequence shown here is derived from an EMBL/GenBank/DDBJ whole genome shotgun (WGS) entry which is preliminary data.</text>
</comment>
<keyword evidence="7 11" id="KW-1133">Transmembrane helix</keyword>
<feature type="transmembrane region" description="Helical" evidence="11">
    <location>
        <begin position="64"/>
        <end position="87"/>
    </location>
</feature>
<proteinExistence type="inferred from homology"/>
<feature type="transmembrane region" description="Helical" evidence="11">
    <location>
        <begin position="253"/>
        <end position="273"/>
    </location>
</feature>
<reference evidence="12" key="1">
    <citation type="submission" date="2019-08" db="EMBL/GenBank/DDBJ databases">
        <title>The improved chromosome-level genome for the pearl oyster Pinctada fucata martensii using PacBio sequencing and Hi-C.</title>
        <authorList>
            <person name="Zheng Z."/>
        </authorList>
    </citation>
    <scope>NUCLEOTIDE SEQUENCE</scope>
    <source>
        <strain evidence="12">ZZ-2019</strain>
        <tissue evidence="12">Adductor muscle</tissue>
    </source>
</reference>
<gene>
    <name evidence="12" type="ORF">FSP39_010958</name>
</gene>
<evidence type="ECO:0000256" key="1">
    <source>
        <dbReference type="ARBA" id="ARBA00004651"/>
    </source>
</evidence>
<accession>A0AA88XU63</accession>
<evidence type="ECO:0000256" key="5">
    <source>
        <dbReference type="ARBA" id="ARBA00022692"/>
    </source>
</evidence>
<keyword evidence="3" id="KW-0813">Transport</keyword>
<comment type="similarity">
    <text evidence="2">Belongs to the otopetrin family.</text>
</comment>
<comment type="subcellular location">
    <subcellularLocation>
        <location evidence="1">Cell membrane</location>
        <topology evidence="1">Multi-pass membrane protein</topology>
    </subcellularLocation>
</comment>
<feature type="transmembrane region" description="Helical" evidence="11">
    <location>
        <begin position="408"/>
        <end position="432"/>
    </location>
</feature>
<dbReference type="PANTHER" id="PTHR21522">
    <property type="entry name" value="PROTON CHANNEL OTOP"/>
    <property type="match status" value="1"/>
</dbReference>
<dbReference type="Proteomes" id="UP001186944">
    <property type="component" value="Unassembled WGS sequence"/>
</dbReference>
<dbReference type="InterPro" id="IPR004878">
    <property type="entry name" value="Otopetrin"/>
</dbReference>
<evidence type="ECO:0000256" key="9">
    <source>
        <dbReference type="ARBA" id="ARBA00023136"/>
    </source>
</evidence>
<feature type="transmembrane region" description="Helical" evidence="11">
    <location>
        <begin position="336"/>
        <end position="355"/>
    </location>
</feature>
<evidence type="ECO:0000313" key="12">
    <source>
        <dbReference type="EMBL" id="KAK3082987.1"/>
    </source>
</evidence>